<protein>
    <recommendedName>
        <fullName evidence="3">DUF1564 domain-containing protein</fullName>
    </recommendedName>
</protein>
<sequence>MATLVRRFIKLNRYDFYYSRVQCIAENLNGKHNFSEREVTLNKSWVPWSYASNKAIQNFSNLLSRFEPELSETILINFSWKERFYYIANRFRRDSVKITKQRLINRIVESLNNFSFSNEFSIPKTSLFSYSAYLESSKLNATNREENKQNVDKQKLLNWSKSVKGNYNNINFKILMNPNPYRHLSTWDHCFHRSEISLKPLFEDSWQKSFKRCWHSIERNSKYWDKRLQSANEIPSS</sequence>
<keyword evidence="2" id="KW-1185">Reference proteome</keyword>
<dbReference type="RefSeq" id="WP_118956929.1">
    <property type="nucleotide sequence ID" value="NZ_QHCR01000007.1"/>
</dbReference>
<evidence type="ECO:0000313" key="2">
    <source>
        <dbReference type="Proteomes" id="UP000285569"/>
    </source>
</evidence>
<organism evidence="1 2">
    <name type="scientific">Leptospira yasudae</name>
    <dbReference type="NCBI Taxonomy" id="2202201"/>
    <lineage>
        <taxon>Bacteria</taxon>
        <taxon>Pseudomonadati</taxon>
        <taxon>Spirochaetota</taxon>
        <taxon>Spirochaetia</taxon>
        <taxon>Leptospirales</taxon>
        <taxon>Leptospiraceae</taxon>
        <taxon>Leptospira</taxon>
    </lineage>
</organism>
<gene>
    <name evidence="1" type="ORF">DLM77_15360</name>
</gene>
<comment type="caution">
    <text evidence="1">The sequence shown here is derived from an EMBL/GenBank/DDBJ whole genome shotgun (WGS) entry which is preliminary data.</text>
</comment>
<reference evidence="2" key="1">
    <citation type="submission" date="2018-05" db="EMBL/GenBank/DDBJ databases">
        <title>Leptospira yasudae sp. nov. and Leptospira stimsonii sp. nov., two pathogenic species of the genus Leptospira isolated from environmental sources.</title>
        <authorList>
            <person name="Casanovas-Massana A."/>
            <person name="Hamond C."/>
            <person name="Santos L.A."/>
            <person name="Hacker K.P."/>
            <person name="Balassiano I."/>
            <person name="Medeiros M.A."/>
            <person name="Reis M.G."/>
            <person name="Ko A.I."/>
            <person name="Wunder E.A."/>
        </authorList>
    </citation>
    <scope>NUCLEOTIDE SEQUENCE [LARGE SCALE GENOMIC DNA]</scope>
    <source>
        <strain evidence="2">B21</strain>
    </source>
</reference>
<proteinExistence type="predicted"/>
<reference evidence="1 2" key="2">
    <citation type="journal article" date="2020" name="Int. J. Syst. Evol. Microbiol.">
        <title>Leptospira yasudae sp. nov. and Leptospira stimsonii sp. nov., two new species of the pathogenic group isolated from environmental sources.</title>
        <authorList>
            <person name="Casanovas-Massana A."/>
            <person name="Hamond C."/>
            <person name="Santos L.A."/>
            <person name="de Oliveira D."/>
            <person name="Hacker K.P."/>
            <person name="Balassiano I."/>
            <person name="Costa F."/>
            <person name="Medeiros M.A."/>
            <person name="Reis M.G."/>
            <person name="Ko A.I."/>
            <person name="Wunder E.A."/>
        </authorList>
    </citation>
    <scope>NUCLEOTIDE SEQUENCE [LARGE SCALE GENOMIC DNA]</scope>
    <source>
        <strain evidence="1 2">B21</strain>
    </source>
</reference>
<dbReference type="Proteomes" id="UP000285569">
    <property type="component" value="Unassembled WGS sequence"/>
</dbReference>
<evidence type="ECO:0008006" key="3">
    <source>
        <dbReference type="Google" id="ProtNLM"/>
    </source>
</evidence>
<evidence type="ECO:0000313" key="1">
    <source>
        <dbReference type="EMBL" id="RHX78480.1"/>
    </source>
</evidence>
<accession>A0ABX9LZL2</accession>
<dbReference type="EMBL" id="QHCR01000007">
    <property type="protein sequence ID" value="RHX78480.1"/>
    <property type="molecule type" value="Genomic_DNA"/>
</dbReference>
<name>A0ABX9LZL2_9LEPT</name>